<dbReference type="GO" id="GO:0003700">
    <property type="term" value="F:DNA-binding transcription factor activity"/>
    <property type="evidence" value="ECO:0007669"/>
    <property type="project" value="TreeGrafter"/>
</dbReference>
<dbReference type="PRINTS" id="PR00455">
    <property type="entry name" value="HTHTETR"/>
</dbReference>
<dbReference type="PANTHER" id="PTHR30055">
    <property type="entry name" value="HTH-TYPE TRANSCRIPTIONAL REGULATOR RUTR"/>
    <property type="match status" value="1"/>
</dbReference>
<protein>
    <submittedName>
        <fullName evidence="4">TetR family transcriptional regulator</fullName>
    </submittedName>
</protein>
<evidence type="ECO:0000256" key="1">
    <source>
        <dbReference type="ARBA" id="ARBA00023125"/>
    </source>
</evidence>
<name>A0A369CEU6_9GAMM</name>
<organism evidence="4 5">
    <name type="scientific">Thioalbus denitrificans</name>
    <dbReference type="NCBI Taxonomy" id="547122"/>
    <lineage>
        <taxon>Bacteria</taxon>
        <taxon>Pseudomonadati</taxon>
        <taxon>Pseudomonadota</taxon>
        <taxon>Gammaproteobacteria</taxon>
        <taxon>Chromatiales</taxon>
        <taxon>Ectothiorhodospiraceae</taxon>
        <taxon>Thioalbus</taxon>
    </lineage>
</organism>
<dbReference type="Gene3D" id="1.10.357.10">
    <property type="entry name" value="Tetracycline Repressor, domain 2"/>
    <property type="match status" value="1"/>
</dbReference>
<dbReference type="InterPro" id="IPR009057">
    <property type="entry name" value="Homeodomain-like_sf"/>
</dbReference>
<dbReference type="PANTHER" id="PTHR30055:SF239">
    <property type="entry name" value="TRANSCRIPTIONAL REGULATORY PROTEIN"/>
    <property type="match status" value="1"/>
</dbReference>
<dbReference type="OrthoDB" id="4541465at2"/>
<keyword evidence="5" id="KW-1185">Reference proteome</keyword>
<accession>A0A369CEU6</accession>
<evidence type="ECO:0000313" key="5">
    <source>
        <dbReference type="Proteomes" id="UP000252707"/>
    </source>
</evidence>
<evidence type="ECO:0000259" key="3">
    <source>
        <dbReference type="PROSITE" id="PS50977"/>
    </source>
</evidence>
<proteinExistence type="predicted"/>
<dbReference type="InterPro" id="IPR001647">
    <property type="entry name" value="HTH_TetR"/>
</dbReference>
<dbReference type="InterPro" id="IPR050109">
    <property type="entry name" value="HTH-type_TetR-like_transc_reg"/>
</dbReference>
<dbReference type="RefSeq" id="WP_114279006.1">
    <property type="nucleotide sequence ID" value="NZ_QPJY01000002.1"/>
</dbReference>
<evidence type="ECO:0000313" key="4">
    <source>
        <dbReference type="EMBL" id="RCX32193.1"/>
    </source>
</evidence>
<dbReference type="Proteomes" id="UP000252707">
    <property type="component" value="Unassembled WGS sequence"/>
</dbReference>
<dbReference type="AlphaFoldDB" id="A0A369CEU6"/>
<dbReference type="EMBL" id="QPJY01000002">
    <property type="protein sequence ID" value="RCX32193.1"/>
    <property type="molecule type" value="Genomic_DNA"/>
</dbReference>
<dbReference type="SUPFAM" id="SSF46689">
    <property type="entry name" value="Homeodomain-like"/>
    <property type="match status" value="1"/>
</dbReference>
<dbReference type="PROSITE" id="PS50977">
    <property type="entry name" value="HTH_TETR_2"/>
    <property type="match status" value="1"/>
</dbReference>
<evidence type="ECO:0000256" key="2">
    <source>
        <dbReference type="PROSITE-ProRule" id="PRU00335"/>
    </source>
</evidence>
<feature type="DNA-binding region" description="H-T-H motif" evidence="2">
    <location>
        <begin position="34"/>
        <end position="53"/>
    </location>
</feature>
<gene>
    <name evidence="4" type="ORF">DFQ59_102553</name>
</gene>
<comment type="caution">
    <text evidence="4">The sequence shown here is derived from an EMBL/GenBank/DDBJ whole genome shotgun (WGS) entry which is preliminary data.</text>
</comment>
<feature type="domain" description="HTH tetR-type" evidence="3">
    <location>
        <begin position="11"/>
        <end position="71"/>
    </location>
</feature>
<dbReference type="Pfam" id="PF00440">
    <property type="entry name" value="TetR_N"/>
    <property type="match status" value="1"/>
</dbReference>
<reference evidence="4 5" key="1">
    <citation type="submission" date="2018-07" db="EMBL/GenBank/DDBJ databases">
        <title>Genomic Encyclopedia of Type Strains, Phase IV (KMG-IV): sequencing the most valuable type-strain genomes for metagenomic binning, comparative biology and taxonomic classification.</title>
        <authorList>
            <person name="Goeker M."/>
        </authorList>
    </citation>
    <scope>NUCLEOTIDE SEQUENCE [LARGE SCALE GENOMIC DNA]</scope>
    <source>
        <strain evidence="4 5">DSM 26407</strain>
    </source>
</reference>
<dbReference type="GO" id="GO:0000976">
    <property type="term" value="F:transcription cis-regulatory region binding"/>
    <property type="evidence" value="ECO:0007669"/>
    <property type="project" value="TreeGrafter"/>
</dbReference>
<sequence length="191" mass="21032">MTRTPSETRAPRGREAWLEAALDTLAESGVDGLRVESLAKRLGLTKGSFYWHFRDRPSLFAELLERWREGRMAAIHRHAGNGTETPRERLLGLLSRYEGRVNPRGMAIEMAVREWARRDAEAAAVVAAVDAERLAVVSGLFGELGYGTGEARTRAYLFYAYVFGQSLLAPAAAGSHDALRESAAELLTESP</sequence>
<keyword evidence="1 2" id="KW-0238">DNA-binding</keyword>